<dbReference type="SUPFAM" id="SSF52151">
    <property type="entry name" value="FabD/lysophospholipase-like"/>
    <property type="match status" value="1"/>
</dbReference>
<sequence>MPDNTTAADNPPPQNAALVLLGGGARTAYQAGVLGGVGEILQAQGWPAQRNPFPVVCGTSAGAINAAYFASRCAEWPAALHELQTLWSTLQAHEVFGVGTGQLLRGGARWLGLMAFGWLWKQNPRALLDNTPLADTLGRRVHFDAVDAAIQSGALRALSVATSSYTSGRHITFFQAHPEVQPWRRPGLWGIAQPIGVEHLLASSALPFVFPATPLYGEVGPEYFGDGAMRQLAPLAPAIHLGAERALAIGVAEPHPEAGQMRRHLPPYPSVAEIAAHAMSSVFLDTLRADAQQAGRINRMLADLPPEVRANLPYRPLPTLTLLPSTSIDAIAARHWHSMPRGARLLLQSVGMGTGRGSALASYLLFTPDYLSALVELGRADALAQRDAITAFFNLTAPDPHCA</sequence>
<gene>
    <name evidence="6" type="ORF">J0I24_07040</name>
</gene>
<feature type="domain" description="PNPLA" evidence="5">
    <location>
        <begin position="18"/>
        <end position="239"/>
    </location>
</feature>
<dbReference type="GO" id="GO:0016042">
    <property type="term" value="P:lipid catabolic process"/>
    <property type="evidence" value="ECO:0007669"/>
    <property type="project" value="UniProtKB-UniRule"/>
</dbReference>
<evidence type="ECO:0000313" key="7">
    <source>
        <dbReference type="Proteomes" id="UP000664800"/>
    </source>
</evidence>
<evidence type="ECO:0000256" key="4">
    <source>
        <dbReference type="PROSITE-ProRule" id="PRU01161"/>
    </source>
</evidence>
<keyword evidence="1 4" id="KW-0378">Hydrolase</keyword>
<dbReference type="GO" id="GO:0016787">
    <property type="term" value="F:hydrolase activity"/>
    <property type="evidence" value="ECO:0007669"/>
    <property type="project" value="UniProtKB-UniRule"/>
</dbReference>
<evidence type="ECO:0000259" key="5">
    <source>
        <dbReference type="PROSITE" id="PS51635"/>
    </source>
</evidence>
<dbReference type="RefSeq" id="WP_013124207.1">
    <property type="nucleotide sequence ID" value="NZ_JAFKMR010000015.1"/>
</dbReference>
<feature type="active site" description="Proton acceptor" evidence="4">
    <location>
        <position position="226"/>
    </location>
</feature>
<dbReference type="PROSITE" id="PS51635">
    <property type="entry name" value="PNPLA"/>
    <property type="match status" value="1"/>
</dbReference>
<dbReference type="Pfam" id="PF01734">
    <property type="entry name" value="Patatin"/>
    <property type="match status" value="1"/>
</dbReference>
<keyword evidence="3 4" id="KW-0443">Lipid metabolism</keyword>
<reference evidence="6" key="1">
    <citation type="submission" date="2021-02" db="EMBL/GenBank/DDBJ databases">
        <title>Thiocyanate and organic carbon inputs drive convergent selection for specific autotrophic Afipia and Thiobacillus strains within complex microbiomes.</title>
        <authorList>
            <person name="Huddy R.J."/>
            <person name="Sachdeva R."/>
            <person name="Kadzinga F."/>
            <person name="Kantor R.S."/>
            <person name="Harrison S.T.L."/>
            <person name="Banfield J.F."/>
        </authorList>
    </citation>
    <scope>NUCLEOTIDE SEQUENCE</scope>
    <source>
        <strain evidence="6">SCN18_13_7_16_R3_B_64_19</strain>
    </source>
</reference>
<feature type="short sequence motif" description="GXSXG" evidence="4">
    <location>
        <begin position="58"/>
        <end position="62"/>
    </location>
</feature>
<feature type="short sequence motif" description="DGA/G" evidence="4">
    <location>
        <begin position="226"/>
        <end position="228"/>
    </location>
</feature>
<dbReference type="Proteomes" id="UP000664800">
    <property type="component" value="Unassembled WGS sequence"/>
</dbReference>
<dbReference type="AlphaFoldDB" id="A0A8I1STZ7"/>
<evidence type="ECO:0000256" key="2">
    <source>
        <dbReference type="ARBA" id="ARBA00022963"/>
    </source>
</evidence>
<accession>A0A8I1STZ7</accession>
<evidence type="ECO:0000313" key="6">
    <source>
        <dbReference type="EMBL" id="MBN8744050.1"/>
    </source>
</evidence>
<protein>
    <submittedName>
        <fullName evidence="6">Patatin-like phospholipase family protein</fullName>
    </submittedName>
</protein>
<dbReference type="InterPro" id="IPR016035">
    <property type="entry name" value="Acyl_Trfase/lysoPLipase"/>
</dbReference>
<evidence type="ECO:0000256" key="1">
    <source>
        <dbReference type="ARBA" id="ARBA00022801"/>
    </source>
</evidence>
<comment type="caution">
    <text evidence="4">Lacks conserved residue(s) required for the propagation of feature annotation.</text>
</comment>
<organism evidence="6 7">
    <name type="scientific">Thiomonas arsenitoxydans (strain DSM 22701 / CIP 110005 / 3As)</name>
    <dbReference type="NCBI Taxonomy" id="426114"/>
    <lineage>
        <taxon>Bacteria</taxon>
        <taxon>Pseudomonadati</taxon>
        <taxon>Pseudomonadota</taxon>
        <taxon>Betaproteobacteria</taxon>
        <taxon>Burkholderiales</taxon>
        <taxon>Thiomonas</taxon>
    </lineage>
</organism>
<feature type="active site" description="Nucleophile" evidence="4">
    <location>
        <position position="60"/>
    </location>
</feature>
<name>A0A8I1STZ7_THIA3</name>
<proteinExistence type="predicted"/>
<dbReference type="PANTHER" id="PTHR14226">
    <property type="entry name" value="NEUROPATHY TARGET ESTERASE/SWISS CHEESE D.MELANOGASTER"/>
    <property type="match status" value="1"/>
</dbReference>
<dbReference type="InterPro" id="IPR002641">
    <property type="entry name" value="PNPLA_dom"/>
</dbReference>
<dbReference type="PANTHER" id="PTHR14226:SF57">
    <property type="entry name" value="BLR7027 PROTEIN"/>
    <property type="match status" value="1"/>
</dbReference>
<dbReference type="EMBL" id="JAFKMR010000015">
    <property type="protein sequence ID" value="MBN8744050.1"/>
    <property type="molecule type" value="Genomic_DNA"/>
</dbReference>
<evidence type="ECO:0000256" key="3">
    <source>
        <dbReference type="ARBA" id="ARBA00023098"/>
    </source>
</evidence>
<dbReference type="Gene3D" id="3.40.1090.10">
    <property type="entry name" value="Cytosolic phospholipase A2 catalytic domain"/>
    <property type="match status" value="1"/>
</dbReference>
<dbReference type="InterPro" id="IPR050301">
    <property type="entry name" value="NTE"/>
</dbReference>
<keyword evidence="2 4" id="KW-0442">Lipid degradation</keyword>
<comment type="caution">
    <text evidence="6">The sequence shown here is derived from an EMBL/GenBank/DDBJ whole genome shotgun (WGS) entry which is preliminary data.</text>
</comment>